<evidence type="ECO:0008006" key="4">
    <source>
        <dbReference type="Google" id="ProtNLM"/>
    </source>
</evidence>
<dbReference type="OrthoDB" id="1427074at2"/>
<dbReference type="EMBL" id="JTDV01000018">
    <property type="protein sequence ID" value="KJD31123.1"/>
    <property type="molecule type" value="Genomic_DNA"/>
</dbReference>
<keyword evidence="1" id="KW-0812">Transmembrane</keyword>
<evidence type="ECO:0000256" key="1">
    <source>
        <dbReference type="SAM" id="Phobius"/>
    </source>
</evidence>
<dbReference type="RefSeq" id="WP_044627646.1">
    <property type="nucleotide sequence ID" value="NZ_JTDV01000018.1"/>
</dbReference>
<dbReference type="PATRIC" id="fig|1382798.3.peg.2272"/>
<name>A0A0D7VXE8_9FLAO</name>
<feature type="transmembrane region" description="Helical" evidence="1">
    <location>
        <begin position="7"/>
        <end position="23"/>
    </location>
</feature>
<dbReference type="AlphaFoldDB" id="A0A0D7VXE8"/>
<evidence type="ECO:0000313" key="3">
    <source>
        <dbReference type="Proteomes" id="UP000032361"/>
    </source>
</evidence>
<keyword evidence="1" id="KW-1133">Transmembrane helix</keyword>
<dbReference type="PROSITE" id="PS51257">
    <property type="entry name" value="PROKAR_LIPOPROTEIN"/>
    <property type="match status" value="1"/>
</dbReference>
<dbReference type="InterPro" id="IPR010664">
    <property type="entry name" value="LipoPS_assembly_LptC-rel"/>
</dbReference>
<dbReference type="GO" id="GO:0015221">
    <property type="term" value="F:lipopolysaccharide transmembrane transporter activity"/>
    <property type="evidence" value="ECO:0007669"/>
    <property type="project" value="InterPro"/>
</dbReference>
<dbReference type="InterPro" id="IPR026265">
    <property type="entry name" value="LptC"/>
</dbReference>
<dbReference type="Proteomes" id="UP000032361">
    <property type="component" value="Unassembled WGS sequence"/>
</dbReference>
<dbReference type="Pfam" id="PF06835">
    <property type="entry name" value="LptC"/>
    <property type="match status" value="1"/>
</dbReference>
<dbReference type="GO" id="GO:0005886">
    <property type="term" value="C:plasma membrane"/>
    <property type="evidence" value="ECO:0007669"/>
    <property type="project" value="InterPro"/>
</dbReference>
<dbReference type="Gene3D" id="2.60.450.10">
    <property type="entry name" value="Lipopolysaccharide (LPS) transport protein A like domain"/>
    <property type="match status" value="1"/>
</dbReference>
<dbReference type="STRING" id="1382798.PK35_16315"/>
<reference evidence="2 3" key="1">
    <citation type="journal article" date="2015" name="Antonie Van Leeuwenhoek">
        <title>Tamlana nanhaiensis sp. nov., isolated from surface seawater collected from the South China Sea.</title>
        <authorList>
            <person name="Liu X."/>
            <person name="Lai Q."/>
            <person name="Du Y."/>
            <person name="Li G."/>
            <person name="Sun F."/>
            <person name="Shao Z."/>
        </authorList>
    </citation>
    <scope>NUCLEOTIDE SEQUENCE [LARGE SCALE GENOMIC DNA]</scope>
    <source>
        <strain evidence="2 3">FHC16</strain>
    </source>
</reference>
<dbReference type="NCBIfam" id="TIGR04409">
    <property type="entry name" value="LptC_YrbK"/>
    <property type="match status" value="1"/>
</dbReference>
<evidence type="ECO:0000313" key="2">
    <source>
        <dbReference type="EMBL" id="KJD31123.1"/>
    </source>
</evidence>
<sequence length="185" mass="21061">MTGIKTYFIKNIVIAIAVAMFFSCNNSLQKVQKIGISENEPIGVEYNSNLKYTDSGKLKANLVSAKLFDYSNRDFPFHEFTDGATLYVYDDENRKSTIVADYAYVYTDTDLIDMRSNVVITTHDNQVLKTDQLYYDQGKDWLYTNKPVSFKTEQDLINGNGFDSNSKFTNAEVLEVTGIITLEED</sequence>
<proteinExistence type="predicted"/>
<gene>
    <name evidence="2" type="ORF">PK35_16315</name>
</gene>
<keyword evidence="1" id="KW-0472">Membrane</keyword>
<keyword evidence="3" id="KW-1185">Reference proteome</keyword>
<organism evidence="2 3">
    <name type="scientific">Neotamlana nanhaiensis</name>
    <dbReference type="NCBI Taxonomy" id="1382798"/>
    <lineage>
        <taxon>Bacteria</taxon>
        <taxon>Pseudomonadati</taxon>
        <taxon>Bacteroidota</taxon>
        <taxon>Flavobacteriia</taxon>
        <taxon>Flavobacteriales</taxon>
        <taxon>Flavobacteriaceae</taxon>
        <taxon>Neotamlana</taxon>
    </lineage>
</organism>
<accession>A0A0D7VXE8</accession>
<protein>
    <recommendedName>
        <fullName evidence="4">LPS export ABC transporter periplasmic protein LptC</fullName>
    </recommendedName>
</protein>
<comment type="caution">
    <text evidence="2">The sequence shown here is derived from an EMBL/GenBank/DDBJ whole genome shotgun (WGS) entry which is preliminary data.</text>
</comment>